<accession>A0ABU7BXM1</accession>
<name>A0ABU7BXM1_9TELE</name>
<organism evidence="1 2">
    <name type="scientific">Ataeniobius toweri</name>
    <dbReference type="NCBI Taxonomy" id="208326"/>
    <lineage>
        <taxon>Eukaryota</taxon>
        <taxon>Metazoa</taxon>
        <taxon>Chordata</taxon>
        <taxon>Craniata</taxon>
        <taxon>Vertebrata</taxon>
        <taxon>Euteleostomi</taxon>
        <taxon>Actinopterygii</taxon>
        <taxon>Neopterygii</taxon>
        <taxon>Teleostei</taxon>
        <taxon>Neoteleostei</taxon>
        <taxon>Acanthomorphata</taxon>
        <taxon>Ovalentaria</taxon>
        <taxon>Atherinomorphae</taxon>
        <taxon>Cyprinodontiformes</taxon>
        <taxon>Goodeidae</taxon>
        <taxon>Ataeniobius</taxon>
    </lineage>
</organism>
<proteinExistence type="predicted"/>
<comment type="caution">
    <text evidence="1">The sequence shown here is derived from an EMBL/GenBank/DDBJ whole genome shotgun (WGS) entry which is preliminary data.</text>
</comment>
<dbReference type="Proteomes" id="UP001345963">
    <property type="component" value="Unassembled WGS sequence"/>
</dbReference>
<feature type="non-terminal residue" evidence="1">
    <location>
        <position position="1"/>
    </location>
</feature>
<dbReference type="EMBL" id="JAHUTI010069379">
    <property type="protein sequence ID" value="MED6254355.1"/>
    <property type="molecule type" value="Genomic_DNA"/>
</dbReference>
<protein>
    <submittedName>
        <fullName evidence="1">Uncharacterized protein</fullName>
    </submittedName>
</protein>
<evidence type="ECO:0000313" key="1">
    <source>
        <dbReference type="EMBL" id="MED6254355.1"/>
    </source>
</evidence>
<reference evidence="1 2" key="1">
    <citation type="submission" date="2021-07" db="EMBL/GenBank/DDBJ databases">
        <authorList>
            <person name="Palmer J.M."/>
        </authorList>
    </citation>
    <scope>NUCLEOTIDE SEQUENCE [LARGE SCALE GENOMIC DNA]</scope>
    <source>
        <strain evidence="1 2">AT_MEX2019</strain>
        <tissue evidence="1">Muscle</tissue>
    </source>
</reference>
<evidence type="ECO:0000313" key="2">
    <source>
        <dbReference type="Proteomes" id="UP001345963"/>
    </source>
</evidence>
<sequence>LDNVKMSLQRLLTQCTRGRIYNLLTGTVTNSAMEILKYTLNYNNLKTVIQHQQNTLTVMILGTDLTHMQKYTQENFTAFKGFFTGMICGERTRTSRSPTAQRRGQHVRPE</sequence>
<keyword evidence="2" id="KW-1185">Reference proteome</keyword>
<gene>
    <name evidence="1" type="ORF">ATANTOWER_023911</name>
</gene>